<reference evidence="1" key="2">
    <citation type="journal article" date="2024" name="Plant">
        <title>Genomic evolution and insights into agronomic trait innovations of Sesamum species.</title>
        <authorList>
            <person name="Miao H."/>
            <person name="Wang L."/>
            <person name="Qu L."/>
            <person name="Liu H."/>
            <person name="Sun Y."/>
            <person name="Le M."/>
            <person name="Wang Q."/>
            <person name="Wei S."/>
            <person name="Zheng Y."/>
            <person name="Lin W."/>
            <person name="Duan Y."/>
            <person name="Cao H."/>
            <person name="Xiong S."/>
            <person name="Wang X."/>
            <person name="Wei L."/>
            <person name="Li C."/>
            <person name="Ma Q."/>
            <person name="Ju M."/>
            <person name="Zhao R."/>
            <person name="Li G."/>
            <person name="Mu C."/>
            <person name="Tian Q."/>
            <person name="Mei H."/>
            <person name="Zhang T."/>
            <person name="Gao T."/>
            <person name="Zhang H."/>
        </authorList>
    </citation>
    <scope>NUCLEOTIDE SEQUENCE</scope>
    <source>
        <strain evidence="1">G02</strain>
    </source>
</reference>
<dbReference type="EMBL" id="JACGWJ010000007">
    <property type="protein sequence ID" value="KAL0409408.1"/>
    <property type="molecule type" value="Genomic_DNA"/>
</dbReference>
<evidence type="ECO:0000313" key="1">
    <source>
        <dbReference type="EMBL" id="KAL0409408.1"/>
    </source>
</evidence>
<reference evidence="1" key="1">
    <citation type="submission" date="2020-06" db="EMBL/GenBank/DDBJ databases">
        <authorList>
            <person name="Li T."/>
            <person name="Hu X."/>
            <person name="Zhang T."/>
            <person name="Song X."/>
            <person name="Zhang H."/>
            <person name="Dai N."/>
            <person name="Sheng W."/>
            <person name="Hou X."/>
            <person name="Wei L."/>
        </authorList>
    </citation>
    <scope>NUCLEOTIDE SEQUENCE</scope>
    <source>
        <strain evidence="1">G02</strain>
        <tissue evidence="1">Leaf</tissue>
    </source>
</reference>
<proteinExistence type="predicted"/>
<sequence length="126" mass="14398">MEGTQEITHPDRIRDSAASYFEILLSRHATQPSTTDFPFQFSKIPEVVDNNLCSIPLEEEIKEIVFNIDKESVAGPDEFSSAFYQACWEFIARDTCDAVRDFFCDTLMPRSFTATTIVFIPKVDFP</sequence>
<accession>A0AAW2TX68</accession>
<organism evidence="1">
    <name type="scientific">Sesamum radiatum</name>
    <name type="common">Black benniseed</name>
    <dbReference type="NCBI Taxonomy" id="300843"/>
    <lineage>
        <taxon>Eukaryota</taxon>
        <taxon>Viridiplantae</taxon>
        <taxon>Streptophyta</taxon>
        <taxon>Embryophyta</taxon>
        <taxon>Tracheophyta</taxon>
        <taxon>Spermatophyta</taxon>
        <taxon>Magnoliopsida</taxon>
        <taxon>eudicotyledons</taxon>
        <taxon>Gunneridae</taxon>
        <taxon>Pentapetalae</taxon>
        <taxon>asterids</taxon>
        <taxon>lamiids</taxon>
        <taxon>Lamiales</taxon>
        <taxon>Pedaliaceae</taxon>
        <taxon>Sesamum</taxon>
    </lineage>
</organism>
<dbReference type="AlphaFoldDB" id="A0AAW2TX68"/>
<comment type="caution">
    <text evidence="1">The sequence shown here is derived from an EMBL/GenBank/DDBJ whole genome shotgun (WGS) entry which is preliminary data.</text>
</comment>
<protein>
    <submittedName>
        <fullName evidence="1">Uncharacterized protein</fullName>
    </submittedName>
</protein>
<gene>
    <name evidence="1" type="ORF">Sradi_1875200</name>
</gene>
<name>A0AAW2TX68_SESRA</name>